<dbReference type="AlphaFoldDB" id="A0AB74CJX6"/>
<protein>
    <submittedName>
        <fullName evidence="2">Uncharacterized protein</fullName>
    </submittedName>
</protein>
<accession>A0AB74CJX6</accession>
<feature type="region of interest" description="Disordered" evidence="1">
    <location>
        <begin position="1"/>
        <end position="23"/>
    </location>
</feature>
<gene>
    <name evidence="2" type="ORF">CA14_008125</name>
</gene>
<comment type="caution">
    <text evidence="2">The sequence shown here is derived from an EMBL/GenBank/DDBJ whole genome shotgun (WGS) entry which is preliminary data.</text>
</comment>
<evidence type="ECO:0000256" key="1">
    <source>
        <dbReference type="SAM" id="MobiDB-lite"/>
    </source>
</evidence>
<proteinExistence type="predicted"/>
<dbReference type="EMBL" id="QQZZ01000034">
    <property type="protein sequence ID" value="RMZ46497.1"/>
    <property type="molecule type" value="Genomic_DNA"/>
</dbReference>
<name>A0AB74CJX6_ASPFL</name>
<sequence length="627" mass="70866">MPNLSLDSRKKKRKQKEKEEDADSFVGSFSVPADEEDWARLVLTAKLRGKTIHDITKMGSGSKVRKKQFVMCRALWGKILKRADFVQFGLPEYGLQEYWEKATEIIDNSGEFSKYLALVPRHQLIESLTETDPRWAGSFMEVLELQRECGEVQVGPQDDAPPAAKLRRRASRALGSLFSSSLGQHVEDTAADDSGDGNEASHIAEDENIVNAALLSFLRRVAALTRQQKSRWTYKRVFFLSSFGKSSYKAFTDGALRSIKDQVYNALIEVKKGYRLKDMEKIQLQETAELVGWMISGNHLELLFNGYKLMISEDGPQIFLTFTKMDDGYRDYLVNEDSSASCGSFMRMSTYGPWKVVRTSHMKQLGIIVSEMFRSLSRLTGSLAHLRLRDDRAAQRGKAFGVLCDTFTRLKDMSSVYVQPNDFESLPVKIDIKVLPINDVTIEETPRAAAHNDSNFFLPLSRESISSKYKMNLESPEIRKRFSEVNQLTDGNCPALVKIGCWNEEEHLDSIVYQLMWEADIVPRMGTDGNSRPLRVVTGWKSPGFAFEARFEPCLHPYSPPYSEPAYCWVKGGLPHIKIAVYNTSNGDSTLLLRSEVITIIAAIATRLMDEGLEKHLVIPVCKSLLN</sequence>
<evidence type="ECO:0000313" key="3">
    <source>
        <dbReference type="Proteomes" id="UP000275480"/>
    </source>
</evidence>
<evidence type="ECO:0000313" key="2">
    <source>
        <dbReference type="EMBL" id="RMZ46497.1"/>
    </source>
</evidence>
<organism evidence="2 3">
    <name type="scientific">Aspergillus flavus</name>
    <dbReference type="NCBI Taxonomy" id="5059"/>
    <lineage>
        <taxon>Eukaryota</taxon>
        <taxon>Fungi</taxon>
        <taxon>Dikarya</taxon>
        <taxon>Ascomycota</taxon>
        <taxon>Pezizomycotina</taxon>
        <taxon>Eurotiomycetes</taxon>
        <taxon>Eurotiomycetidae</taxon>
        <taxon>Eurotiales</taxon>
        <taxon>Aspergillaceae</taxon>
        <taxon>Aspergillus</taxon>
        <taxon>Aspergillus subgen. Circumdati</taxon>
    </lineage>
</organism>
<dbReference type="Proteomes" id="UP000275480">
    <property type="component" value="Unassembled WGS sequence"/>
</dbReference>
<reference evidence="2 3" key="1">
    <citation type="submission" date="2018-07" db="EMBL/GenBank/DDBJ databases">
        <title>Identification of spontaneous genetic mutation associated with occurrence of a yellow conidial color mutant of Aspergillus flavus.</title>
        <authorList>
            <person name="Chang P.-K."/>
            <person name="Mack B.M."/>
            <person name="Scharfenstein L."/>
            <person name="Gilbert M.K."/>
        </authorList>
    </citation>
    <scope>NUCLEOTIDE SEQUENCE [LARGE SCALE GENOMIC DNA]</scope>
    <source>
        <strain evidence="2 3">CA14</strain>
    </source>
</reference>